<feature type="non-terminal residue" evidence="1">
    <location>
        <position position="58"/>
    </location>
</feature>
<proteinExistence type="predicted"/>
<sequence length="58" mass="6424">MGVGGNERADKLDGSVTISGDHPMDKAYILNVLIEYDCKEDFHVTRSTLTTRLQELGL</sequence>
<accession>A0A0B7A704</accession>
<evidence type="ECO:0000313" key="1">
    <source>
        <dbReference type="EMBL" id="CEK75791.1"/>
    </source>
</evidence>
<dbReference type="EMBL" id="HACG01028926">
    <property type="protein sequence ID" value="CEK75791.1"/>
    <property type="molecule type" value="Transcribed_RNA"/>
</dbReference>
<dbReference type="AlphaFoldDB" id="A0A0B7A704"/>
<protein>
    <submittedName>
        <fullName evidence="1">Uncharacterized protein</fullName>
    </submittedName>
</protein>
<name>A0A0B7A704_9EUPU</name>
<reference evidence="1" key="1">
    <citation type="submission" date="2014-12" db="EMBL/GenBank/DDBJ databases">
        <title>Insight into the proteome of Arion vulgaris.</title>
        <authorList>
            <person name="Aradska J."/>
            <person name="Bulat T."/>
            <person name="Smidak R."/>
            <person name="Sarate P."/>
            <person name="Gangsoo J."/>
            <person name="Sialana F."/>
            <person name="Bilban M."/>
            <person name="Lubec G."/>
        </authorList>
    </citation>
    <scope>NUCLEOTIDE SEQUENCE</scope>
    <source>
        <tissue evidence="1">Skin</tissue>
    </source>
</reference>
<organism evidence="1">
    <name type="scientific">Arion vulgaris</name>
    <dbReference type="NCBI Taxonomy" id="1028688"/>
    <lineage>
        <taxon>Eukaryota</taxon>
        <taxon>Metazoa</taxon>
        <taxon>Spiralia</taxon>
        <taxon>Lophotrochozoa</taxon>
        <taxon>Mollusca</taxon>
        <taxon>Gastropoda</taxon>
        <taxon>Heterobranchia</taxon>
        <taxon>Euthyneura</taxon>
        <taxon>Panpulmonata</taxon>
        <taxon>Eupulmonata</taxon>
        <taxon>Stylommatophora</taxon>
        <taxon>Helicina</taxon>
        <taxon>Arionoidea</taxon>
        <taxon>Arionidae</taxon>
        <taxon>Arion</taxon>
    </lineage>
</organism>
<gene>
    <name evidence="1" type="primary">ORF97062</name>
</gene>